<dbReference type="RefSeq" id="WP_126789435.1">
    <property type="nucleotide sequence ID" value="NZ_PIPN01000004.1"/>
</dbReference>
<organism evidence="1 2">
    <name type="scientific">Aliidiomarina sedimenti</name>
    <dbReference type="NCBI Taxonomy" id="1933879"/>
    <lineage>
        <taxon>Bacteria</taxon>
        <taxon>Pseudomonadati</taxon>
        <taxon>Pseudomonadota</taxon>
        <taxon>Gammaproteobacteria</taxon>
        <taxon>Alteromonadales</taxon>
        <taxon>Idiomarinaceae</taxon>
        <taxon>Aliidiomarina</taxon>
    </lineage>
</organism>
<comment type="caution">
    <text evidence="1">The sequence shown here is derived from an EMBL/GenBank/DDBJ whole genome shotgun (WGS) entry which is preliminary data.</text>
</comment>
<name>A0ABY0BXG5_9GAMM</name>
<gene>
    <name evidence="1" type="ORF">CWE12_09300</name>
</gene>
<protein>
    <submittedName>
        <fullName evidence="1">Uncharacterized protein</fullName>
    </submittedName>
</protein>
<evidence type="ECO:0000313" key="2">
    <source>
        <dbReference type="Proteomes" id="UP000287410"/>
    </source>
</evidence>
<dbReference type="EMBL" id="PIPN01000004">
    <property type="protein sequence ID" value="RUO29173.1"/>
    <property type="molecule type" value="Genomic_DNA"/>
</dbReference>
<proteinExistence type="predicted"/>
<evidence type="ECO:0000313" key="1">
    <source>
        <dbReference type="EMBL" id="RUO29173.1"/>
    </source>
</evidence>
<reference evidence="1 2" key="1">
    <citation type="journal article" date="2018" name="Front. Microbiol.">
        <title>Genome-Based Analysis Reveals the Taxonomy and Diversity of the Family Idiomarinaceae.</title>
        <authorList>
            <person name="Liu Y."/>
            <person name="Lai Q."/>
            <person name="Shao Z."/>
        </authorList>
    </citation>
    <scope>NUCLEOTIDE SEQUENCE [LARGE SCALE GENOMIC DNA]</scope>
    <source>
        <strain evidence="1 2">GBSy1</strain>
    </source>
</reference>
<keyword evidence="2" id="KW-1185">Reference proteome</keyword>
<sequence>MPVYQSVQRICLILATLVIASGCTSPTVFLNDYKLNPSSVIEVQQELEKAGLEVTVISIPHPATMDASTIILGSAATLGREVDSVASLLHGLGYENIATSIIQRGNHWYRAGNMGLYLVDDTLINGAMHSVIGTYQADNCELMQTLTLTNDNRFTLTYTDGETLQGQWAIDGMPYINLSKQSPYVNFYYQIESEVTHDFSGRVDITKLRPLESQNYRQIENCGFVQGLRVNPTQSL</sequence>
<accession>A0ABY0BXG5</accession>
<dbReference type="Proteomes" id="UP000287410">
    <property type="component" value="Unassembled WGS sequence"/>
</dbReference>